<comment type="subcellular location">
    <subcellularLocation>
        <location evidence="10">Cell outer membrane</location>
        <topology evidence="10">Multi-pass membrane protein</topology>
    </subcellularLocation>
</comment>
<dbReference type="Proteomes" id="UP001205890">
    <property type="component" value="Unassembled WGS sequence"/>
</dbReference>
<keyword evidence="13" id="KW-1185">Reference proteome</keyword>
<feature type="compositionally biased region" description="Acidic residues" evidence="11">
    <location>
        <begin position="45"/>
        <end position="57"/>
    </location>
</feature>
<dbReference type="RefSeq" id="WP_254746667.1">
    <property type="nucleotide sequence ID" value="NZ_JANCLU010000038.1"/>
</dbReference>
<evidence type="ECO:0000256" key="9">
    <source>
        <dbReference type="ARBA" id="ARBA00023237"/>
    </source>
</evidence>
<keyword evidence="4 10" id="KW-0812">Transmembrane</keyword>
<comment type="domain">
    <text evidence="10">Consists of 16-stranded beta-barrel sheets, with large surface-exposed loops, that form a transmembrane pore at the center of each barrel. The pore is partially ocluded by a peptide loop that folds into the pore lumen.</text>
</comment>
<reference evidence="12 13" key="1">
    <citation type="submission" date="2022-07" db="EMBL/GenBank/DDBJ databases">
        <authorList>
            <person name="Li W.-J."/>
            <person name="Deng Q.-Q."/>
        </authorList>
    </citation>
    <scope>NUCLEOTIDE SEQUENCE [LARGE SCALE GENOMIC DNA]</scope>
    <source>
        <strain evidence="12 13">SYSU M60028</strain>
    </source>
</reference>
<evidence type="ECO:0000313" key="12">
    <source>
        <dbReference type="EMBL" id="MCP8941123.1"/>
    </source>
</evidence>
<comment type="similarity">
    <text evidence="1 10">Belongs to the alphaproteobacteria porin family.</text>
</comment>
<dbReference type="EMBL" id="JANCLU010000038">
    <property type="protein sequence ID" value="MCP8941123.1"/>
    <property type="molecule type" value="Genomic_DNA"/>
</dbReference>
<evidence type="ECO:0000256" key="1">
    <source>
        <dbReference type="ARBA" id="ARBA00009521"/>
    </source>
</evidence>
<accession>A0ABT1LJQ7</accession>
<proteinExistence type="inferred from homology"/>
<keyword evidence="5 10" id="KW-0732">Signal</keyword>
<comment type="caution">
    <text evidence="12">The sequence shown here is derived from an EMBL/GenBank/DDBJ whole genome shotgun (WGS) entry which is preliminary data.</text>
</comment>
<evidence type="ECO:0000256" key="8">
    <source>
        <dbReference type="ARBA" id="ARBA00023136"/>
    </source>
</evidence>
<evidence type="ECO:0000256" key="6">
    <source>
        <dbReference type="ARBA" id="ARBA00023065"/>
    </source>
</evidence>
<dbReference type="SUPFAM" id="SSF56935">
    <property type="entry name" value="Porins"/>
    <property type="match status" value="1"/>
</dbReference>
<keyword evidence="9 10" id="KW-0998">Cell outer membrane</keyword>
<evidence type="ECO:0000313" key="13">
    <source>
        <dbReference type="Proteomes" id="UP001205890"/>
    </source>
</evidence>
<feature type="chain" id="PRO_5044975076" description="Porin" evidence="10">
    <location>
        <begin position="23"/>
        <end position="463"/>
    </location>
</feature>
<feature type="compositionally biased region" description="Low complexity" evidence="11">
    <location>
        <begin position="58"/>
        <end position="75"/>
    </location>
</feature>
<feature type="signal peptide" evidence="10">
    <location>
        <begin position="1"/>
        <end position="22"/>
    </location>
</feature>
<dbReference type="Pfam" id="PF02530">
    <property type="entry name" value="Porin_2"/>
    <property type="match status" value="1"/>
</dbReference>
<organism evidence="12 13">
    <name type="scientific">Alsobacter ponti</name>
    <dbReference type="NCBI Taxonomy" id="2962936"/>
    <lineage>
        <taxon>Bacteria</taxon>
        <taxon>Pseudomonadati</taxon>
        <taxon>Pseudomonadota</taxon>
        <taxon>Alphaproteobacteria</taxon>
        <taxon>Hyphomicrobiales</taxon>
        <taxon>Alsobacteraceae</taxon>
        <taxon>Alsobacter</taxon>
    </lineage>
</organism>
<evidence type="ECO:0000256" key="7">
    <source>
        <dbReference type="ARBA" id="ARBA00023114"/>
    </source>
</evidence>
<comment type="function">
    <text evidence="10">Forms passive diffusion pores that allow small molecular weight hydrophilic materials across the outer membrane.</text>
</comment>
<dbReference type="InterPro" id="IPR003684">
    <property type="entry name" value="Porin_alphabac"/>
</dbReference>
<evidence type="ECO:0000256" key="10">
    <source>
        <dbReference type="RuleBase" id="RU364005"/>
    </source>
</evidence>
<protein>
    <recommendedName>
        <fullName evidence="10">Porin</fullName>
    </recommendedName>
</protein>
<keyword evidence="6 10" id="KW-0406">Ion transport</keyword>
<evidence type="ECO:0000256" key="3">
    <source>
        <dbReference type="ARBA" id="ARBA00022452"/>
    </source>
</evidence>
<evidence type="ECO:0000256" key="11">
    <source>
        <dbReference type="SAM" id="MobiDB-lite"/>
    </source>
</evidence>
<evidence type="ECO:0000256" key="4">
    <source>
        <dbReference type="ARBA" id="ARBA00022692"/>
    </source>
</evidence>
<keyword evidence="2 10" id="KW-0813">Transport</keyword>
<feature type="region of interest" description="Disordered" evidence="11">
    <location>
        <begin position="43"/>
        <end position="86"/>
    </location>
</feature>
<keyword evidence="3 10" id="KW-1134">Transmembrane beta strand</keyword>
<gene>
    <name evidence="12" type="ORF">NK718_21595</name>
</gene>
<evidence type="ECO:0000256" key="2">
    <source>
        <dbReference type="ARBA" id="ARBA00022448"/>
    </source>
</evidence>
<sequence>MRRIAWGLLLLPAVLPAWSARAGDLPAGKARPASFLALCAPAAADDSDDDDSDDDSDSGPSAAKASGKGSASASGKGSGKGAKSTKSLDRSNYFRVPGWDSCLAIGGEIEVDGQVNQAYSRRTNALSSSVIGRIAIDSLTTTEFGDLRAFVRLPVTYSSGLTTLQGPSTSVDVDYAFITWNTLTFGYADSVFNFYNNALNIGTLRGPALSATIARYKTTFGNGFTFSVSMEMGATEKPTGIPDPGNSIVLDAIPQPAGTIWPDPVTALQLDRDWGSAIVAGALHQVRSPLGAGGGAWGGAAMVGLNLNTPWTGDDDEIWLQGVGAWGASTYLGFGRAALIGNLGFAVADSVTTIGGRLIPSRGAAITGGWSHDLNDTWNVSLFSSWATFDPRADLPARPFVRKFNELRIGSDLTFAPFDDFSITGEVMWGRISSSVPTPALDGLKLETSSNAWQGTVQLLRTF</sequence>
<keyword evidence="8 10" id="KW-0472">Membrane</keyword>
<keyword evidence="7 10" id="KW-0626">Porin</keyword>
<evidence type="ECO:0000256" key="5">
    <source>
        <dbReference type="ARBA" id="ARBA00022729"/>
    </source>
</evidence>
<name>A0ABT1LJQ7_9HYPH</name>